<dbReference type="KEGG" id="obg:Verru16b_02645"/>
<keyword evidence="3" id="KW-1185">Reference proteome</keyword>
<dbReference type="EMBL" id="CP016094">
    <property type="protein sequence ID" value="AOS45562.1"/>
    <property type="molecule type" value="Genomic_DNA"/>
</dbReference>
<organism evidence="2 3">
    <name type="scientific">Lacunisphaera limnophila</name>
    <dbReference type="NCBI Taxonomy" id="1838286"/>
    <lineage>
        <taxon>Bacteria</taxon>
        <taxon>Pseudomonadati</taxon>
        <taxon>Verrucomicrobiota</taxon>
        <taxon>Opitutia</taxon>
        <taxon>Opitutales</taxon>
        <taxon>Opitutaceae</taxon>
        <taxon>Lacunisphaera</taxon>
    </lineage>
</organism>
<keyword evidence="1" id="KW-0175">Coiled coil</keyword>
<evidence type="ECO:0000313" key="2">
    <source>
        <dbReference type="EMBL" id="AOS45562.1"/>
    </source>
</evidence>
<dbReference type="Proteomes" id="UP000095228">
    <property type="component" value="Chromosome"/>
</dbReference>
<dbReference type="AlphaFoldDB" id="A0A1D8AXD9"/>
<dbReference type="STRING" id="1838286.Verru16b_02645"/>
<feature type="coiled-coil region" evidence="1">
    <location>
        <begin position="27"/>
        <end position="83"/>
    </location>
</feature>
<accession>A0A1D8AXD9</accession>
<name>A0A1D8AXD9_9BACT</name>
<dbReference type="OrthoDB" id="184515at2"/>
<protein>
    <submittedName>
        <fullName evidence="2">Uncharacterized protein</fullName>
    </submittedName>
</protein>
<dbReference type="RefSeq" id="WP_157772409.1">
    <property type="nucleotide sequence ID" value="NZ_CP016094.1"/>
</dbReference>
<sequence>MNRLRPHFLLFAVLLALVVVAMEAWLLQHYRGEAARAQAAFEQIKQERDWLARQSPAPTPENEAAIAAELEKVRRKLADLREELRPRAPDSLDGPPPGKSMDAYFALAGLVEQGRAQAITTRVSLRPDEYFGFATYAHEGPADDLLGPVHRQKNAVRRLLEPLFESRPLAVLGVQRTAPAAASPDGRSGADDFFIMDPGLSLREAGLVDTEPVRLEFTGQTSTLRTFLTGLATLPHPVVVRSIEVEPLPPTGSVRPVAADAPQPVVRQSLSKFAVIVEFVLLTSGAVNPAP</sequence>
<reference evidence="2 3" key="1">
    <citation type="submission" date="2016-06" db="EMBL/GenBank/DDBJ databases">
        <title>Three novel species with peptidoglycan cell walls form the new genus Lacunisphaera gen. nov. in the family Opitutaceae of the verrucomicrobial subdivision 4.</title>
        <authorList>
            <person name="Rast P."/>
            <person name="Gloeckner I."/>
            <person name="Jogler M."/>
            <person name="Boedeker C."/>
            <person name="Jeske O."/>
            <person name="Wiegand S."/>
            <person name="Reinhardt R."/>
            <person name="Schumann P."/>
            <person name="Rohde M."/>
            <person name="Spring S."/>
            <person name="Gloeckner F.O."/>
            <person name="Jogler C."/>
        </authorList>
    </citation>
    <scope>NUCLEOTIDE SEQUENCE [LARGE SCALE GENOMIC DNA]</scope>
    <source>
        <strain evidence="2 3">IG16b</strain>
    </source>
</reference>
<evidence type="ECO:0000256" key="1">
    <source>
        <dbReference type="SAM" id="Coils"/>
    </source>
</evidence>
<proteinExistence type="predicted"/>
<evidence type="ECO:0000313" key="3">
    <source>
        <dbReference type="Proteomes" id="UP000095228"/>
    </source>
</evidence>
<gene>
    <name evidence="2" type="ORF">Verru16b_02645</name>
</gene>